<dbReference type="EMBL" id="WHVB01000009">
    <property type="protein sequence ID" value="KAF8479756.1"/>
    <property type="molecule type" value="Genomic_DNA"/>
</dbReference>
<evidence type="ECO:0000313" key="2">
    <source>
        <dbReference type="Proteomes" id="UP000759537"/>
    </source>
</evidence>
<keyword evidence="2" id="KW-1185">Reference proteome</keyword>
<proteinExistence type="predicted"/>
<gene>
    <name evidence="1" type="ORF">DFH94DRAFT_496047</name>
</gene>
<protein>
    <submittedName>
        <fullName evidence="1">Uncharacterized protein</fullName>
    </submittedName>
</protein>
<name>A0A9P5MVU9_9AGAM</name>
<dbReference type="OrthoDB" id="3269405at2759"/>
<accession>A0A9P5MVU9</accession>
<comment type="caution">
    <text evidence="1">The sequence shown here is derived from an EMBL/GenBank/DDBJ whole genome shotgun (WGS) entry which is preliminary data.</text>
</comment>
<reference evidence="1" key="1">
    <citation type="submission" date="2019-10" db="EMBL/GenBank/DDBJ databases">
        <authorList>
            <consortium name="DOE Joint Genome Institute"/>
            <person name="Kuo A."/>
            <person name="Miyauchi S."/>
            <person name="Kiss E."/>
            <person name="Drula E."/>
            <person name="Kohler A."/>
            <person name="Sanchez-Garcia M."/>
            <person name="Andreopoulos B."/>
            <person name="Barry K.W."/>
            <person name="Bonito G."/>
            <person name="Buee M."/>
            <person name="Carver A."/>
            <person name="Chen C."/>
            <person name="Cichocki N."/>
            <person name="Clum A."/>
            <person name="Culley D."/>
            <person name="Crous P.W."/>
            <person name="Fauchery L."/>
            <person name="Girlanda M."/>
            <person name="Hayes R."/>
            <person name="Keri Z."/>
            <person name="LaButti K."/>
            <person name="Lipzen A."/>
            <person name="Lombard V."/>
            <person name="Magnuson J."/>
            <person name="Maillard F."/>
            <person name="Morin E."/>
            <person name="Murat C."/>
            <person name="Nolan M."/>
            <person name="Ohm R."/>
            <person name="Pangilinan J."/>
            <person name="Pereira M."/>
            <person name="Perotto S."/>
            <person name="Peter M."/>
            <person name="Riley R."/>
            <person name="Sitrit Y."/>
            <person name="Stielow B."/>
            <person name="Szollosi G."/>
            <person name="Zifcakova L."/>
            <person name="Stursova M."/>
            <person name="Spatafora J.W."/>
            <person name="Tedersoo L."/>
            <person name="Vaario L.-M."/>
            <person name="Yamada A."/>
            <person name="Yan M."/>
            <person name="Wang P."/>
            <person name="Xu J."/>
            <person name="Bruns T."/>
            <person name="Baldrian P."/>
            <person name="Vilgalys R."/>
            <person name="Henrissat B."/>
            <person name="Grigoriev I.V."/>
            <person name="Hibbett D."/>
            <person name="Nagy L.G."/>
            <person name="Martin F.M."/>
        </authorList>
    </citation>
    <scope>NUCLEOTIDE SEQUENCE</scope>
    <source>
        <strain evidence="1">Prilba</strain>
    </source>
</reference>
<dbReference type="AlphaFoldDB" id="A0A9P5MVU9"/>
<dbReference type="Proteomes" id="UP000759537">
    <property type="component" value="Unassembled WGS sequence"/>
</dbReference>
<evidence type="ECO:0000313" key="1">
    <source>
        <dbReference type="EMBL" id="KAF8479756.1"/>
    </source>
</evidence>
<sequence length="259" mass="29064">MSRSRLDSNRGDPSALRSTHDSDYLSEDYISYTFGPRIAEAYVTNLFSVDVASIQTICQNDTFYVLNPPSYYCPPALSIHGQDAWLLDYAVRTGGSVVPQQLWSPQGQGDRRRYMDQAQLRLPVFFVNTNGSLGVPVMNAAAGNMQLHGVTLPRQLADKIAIKIRIGWPGYAPSENQVQLRDQTPARNLVSFERFVKHVGSRIRQFLLDCERVPVKGPTSNWIVGHGNITFDEVMLIGLAHVSEGSWMPILQLMRRVLQ</sequence>
<organism evidence="1 2">
    <name type="scientific">Russula ochroleuca</name>
    <dbReference type="NCBI Taxonomy" id="152965"/>
    <lineage>
        <taxon>Eukaryota</taxon>
        <taxon>Fungi</taxon>
        <taxon>Dikarya</taxon>
        <taxon>Basidiomycota</taxon>
        <taxon>Agaricomycotina</taxon>
        <taxon>Agaricomycetes</taxon>
        <taxon>Russulales</taxon>
        <taxon>Russulaceae</taxon>
        <taxon>Russula</taxon>
    </lineage>
</organism>
<reference evidence="1" key="2">
    <citation type="journal article" date="2020" name="Nat. Commun.">
        <title>Large-scale genome sequencing of mycorrhizal fungi provides insights into the early evolution of symbiotic traits.</title>
        <authorList>
            <person name="Miyauchi S."/>
            <person name="Kiss E."/>
            <person name="Kuo A."/>
            <person name="Drula E."/>
            <person name="Kohler A."/>
            <person name="Sanchez-Garcia M."/>
            <person name="Morin E."/>
            <person name="Andreopoulos B."/>
            <person name="Barry K.W."/>
            <person name="Bonito G."/>
            <person name="Buee M."/>
            <person name="Carver A."/>
            <person name="Chen C."/>
            <person name="Cichocki N."/>
            <person name="Clum A."/>
            <person name="Culley D."/>
            <person name="Crous P.W."/>
            <person name="Fauchery L."/>
            <person name="Girlanda M."/>
            <person name="Hayes R.D."/>
            <person name="Keri Z."/>
            <person name="LaButti K."/>
            <person name="Lipzen A."/>
            <person name="Lombard V."/>
            <person name="Magnuson J."/>
            <person name="Maillard F."/>
            <person name="Murat C."/>
            <person name="Nolan M."/>
            <person name="Ohm R.A."/>
            <person name="Pangilinan J."/>
            <person name="Pereira M.F."/>
            <person name="Perotto S."/>
            <person name="Peter M."/>
            <person name="Pfister S."/>
            <person name="Riley R."/>
            <person name="Sitrit Y."/>
            <person name="Stielow J.B."/>
            <person name="Szollosi G."/>
            <person name="Zifcakova L."/>
            <person name="Stursova M."/>
            <person name="Spatafora J.W."/>
            <person name="Tedersoo L."/>
            <person name="Vaario L.M."/>
            <person name="Yamada A."/>
            <person name="Yan M."/>
            <person name="Wang P."/>
            <person name="Xu J."/>
            <person name="Bruns T."/>
            <person name="Baldrian P."/>
            <person name="Vilgalys R."/>
            <person name="Dunand C."/>
            <person name="Henrissat B."/>
            <person name="Grigoriev I.V."/>
            <person name="Hibbett D."/>
            <person name="Nagy L.G."/>
            <person name="Martin F.M."/>
        </authorList>
    </citation>
    <scope>NUCLEOTIDE SEQUENCE</scope>
    <source>
        <strain evidence="1">Prilba</strain>
    </source>
</reference>